<dbReference type="GeneID" id="93300905"/>
<accession>A0A1E3A1X3</accession>
<organism evidence="1 2">
    <name type="scientific">Eisenbergiella tayi</name>
    <dbReference type="NCBI Taxonomy" id="1432052"/>
    <lineage>
        <taxon>Bacteria</taxon>
        <taxon>Bacillati</taxon>
        <taxon>Bacillota</taxon>
        <taxon>Clostridia</taxon>
        <taxon>Lachnospirales</taxon>
        <taxon>Lachnospiraceae</taxon>
        <taxon>Eisenbergiella</taxon>
    </lineage>
</organism>
<dbReference type="Proteomes" id="UP000095003">
    <property type="component" value="Unassembled WGS sequence"/>
</dbReference>
<sequence>METIAYQLTTCSGLIVSPRSALAFYRDLDEFSLEKVEDSEYLAKNRLKVIYPFYQYGIYTAYNPEGAAYYLPGSSVKGALCRGTSVEGGLMSDDILIPGNYIVLRNIYKVQYLEENTQACFAPFFDNVGVEMVRADSPLQGQLILPDRDSANALITAANKSAKIKIGQMLEYLNELAKREYKEELTKKLHTIIENLSPYLENDHIILLGGYKGLLHSMEIKDPSAVTNSGVFIDPEKDLPYGLAEIVLK</sequence>
<comment type="caution">
    <text evidence="1">The sequence shown here is derived from an EMBL/GenBank/DDBJ whole genome shotgun (WGS) entry which is preliminary data.</text>
</comment>
<evidence type="ECO:0000313" key="1">
    <source>
        <dbReference type="EMBL" id="ODM02752.1"/>
    </source>
</evidence>
<gene>
    <name evidence="1" type="ORF">BEH84_05983</name>
</gene>
<dbReference type="EMBL" id="MCGI01000008">
    <property type="protein sequence ID" value="ODM02752.1"/>
    <property type="molecule type" value="Genomic_DNA"/>
</dbReference>
<reference evidence="1 2" key="1">
    <citation type="submission" date="2016-07" db="EMBL/GenBank/DDBJ databases">
        <title>Characterization of isolates of Eisenbergiella tayi derived from blood cultures, using whole genome sequencing.</title>
        <authorList>
            <person name="Burdz T."/>
            <person name="Wiebe D."/>
            <person name="Huynh C."/>
            <person name="Bernard K."/>
        </authorList>
    </citation>
    <scope>NUCLEOTIDE SEQUENCE [LARGE SCALE GENOMIC DNA]</scope>
    <source>
        <strain evidence="1 2">NML 120489</strain>
    </source>
</reference>
<name>A0A1E3A1X3_9FIRM</name>
<dbReference type="RefSeq" id="WP_069159356.1">
    <property type="nucleotide sequence ID" value="NZ_MCGI01000008.1"/>
</dbReference>
<proteinExistence type="predicted"/>
<dbReference type="AlphaFoldDB" id="A0A1E3A1X3"/>
<protein>
    <submittedName>
        <fullName evidence="1">Uncharacterized protein</fullName>
    </submittedName>
</protein>
<evidence type="ECO:0000313" key="2">
    <source>
        <dbReference type="Proteomes" id="UP000095003"/>
    </source>
</evidence>